<dbReference type="SUPFAM" id="SSF51735">
    <property type="entry name" value="NAD(P)-binding Rossmann-fold domains"/>
    <property type="match status" value="1"/>
</dbReference>
<dbReference type="PANTHER" id="PTHR10996">
    <property type="entry name" value="2-HYDROXYACID DEHYDROGENASE-RELATED"/>
    <property type="match status" value="1"/>
</dbReference>
<sequence>MTRDITILVPGKLHERALARLHENFRVVQVASVEPSAITAEIVEQTRGIATSFFAIDAGLIDRLPELEIIANFGVGYDKVDAKHAAMRHVMVTNTPDVLTEEVADTALGLLINTMREFPRAEAWLRDRHWEKEGPYRLTPGTLRGRKVGIFGMGRIGQAIARRIEAFGLPVSYHNRRAIEASPYTYYDTLEGLAEAVDTLINVAPSTPETEKAIDASVLKALGPSGVFINIGRGTTVDEAALIEALEQGTIQAAGLDVFEKEPHVPARLLALPNAVLLPHVGSASVWTRNAMADLVVNNLISWFDEGRALTPVAETRGVQARA</sequence>
<dbReference type="InterPro" id="IPR006140">
    <property type="entry name" value="D-isomer_DH_NAD-bd"/>
</dbReference>
<keyword evidence="7" id="KW-1185">Reference proteome</keyword>
<evidence type="ECO:0000259" key="4">
    <source>
        <dbReference type="Pfam" id="PF00389"/>
    </source>
</evidence>
<name>A0ABT1C4I2_9HYPH</name>
<dbReference type="PANTHER" id="PTHR10996:SF178">
    <property type="entry name" value="2-HYDROXYACID DEHYDROGENASE YGL185C-RELATED"/>
    <property type="match status" value="1"/>
</dbReference>
<comment type="similarity">
    <text evidence="3">Belongs to the D-isomer specific 2-hydroxyacid dehydrogenase family.</text>
</comment>
<dbReference type="InterPro" id="IPR029752">
    <property type="entry name" value="D-isomer_DH_CS1"/>
</dbReference>
<protein>
    <submittedName>
        <fullName evidence="6">2-hydroxyacid dehydrogenase</fullName>
    </submittedName>
</protein>
<evidence type="ECO:0000313" key="6">
    <source>
        <dbReference type="EMBL" id="MCO6049743.1"/>
    </source>
</evidence>
<evidence type="ECO:0000256" key="1">
    <source>
        <dbReference type="ARBA" id="ARBA00023002"/>
    </source>
</evidence>
<feature type="domain" description="D-isomer specific 2-hydroxyacid dehydrogenase NAD-binding" evidence="5">
    <location>
        <begin position="108"/>
        <end position="282"/>
    </location>
</feature>
<evidence type="ECO:0000313" key="7">
    <source>
        <dbReference type="Proteomes" id="UP001205906"/>
    </source>
</evidence>
<dbReference type="Pfam" id="PF00389">
    <property type="entry name" value="2-Hacid_dh"/>
    <property type="match status" value="1"/>
</dbReference>
<comment type="caution">
    <text evidence="6">The sequence shown here is derived from an EMBL/GenBank/DDBJ whole genome shotgun (WGS) entry which is preliminary data.</text>
</comment>
<evidence type="ECO:0000259" key="5">
    <source>
        <dbReference type="Pfam" id="PF02826"/>
    </source>
</evidence>
<dbReference type="InterPro" id="IPR050223">
    <property type="entry name" value="D-isomer_2-hydroxyacid_DH"/>
</dbReference>
<dbReference type="InterPro" id="IPR006139">
    <property type="entry name" value="D-isomer_2_OHA_DH_cat_dom"/>
</dbReference>
<organism evidence="6 7">
    <name type="scientific">Mesorhizobium liriopis</name>
    <dbReference type="NCBI Taxonomy" id="2953882"/>
    <lineage>
        <taxon>Bacteria</taxon>
        <taxon>Pseudomonadati</taxon>
        <taxon>Pseudomonadota</taxon>
        <taxon>Alphaproteobacteria</taxon>
        <taxon>Hyphomicrobiales</taxon>
        <taxon>Phyllobacteriaceae</taxon>
        <taxon>Mesorhizobium</taxon>
    </lineage>
</organism>
<dbReference type="PROSITE" id="PS00065">
    <property type="entry name" value="D_2_HYDROXYACID_DH_1"/>
    <property type="match status" value="1"/>
</dbReference>
<feature type="domain" description="D-isomer specific 2-hydroxyacid dehydrogenase catalytic" evidence="4">
    <location>
        <begin position="8"/>
        <end position="313"/>
    </location>
</feature>
<proteinExistence type="inferred from homology"/>
<keyword evidence="2" id="KW-0520">NAD</keyword>
<gene>
    <name evidence="6" type="ORF">NGM99_08050</name>
</gene>
<reference evidence="6 7" key="1">
    <citation type="submission" date="2022-06" db="EMBL/GenBank/DDBJ databases">
        <title>Mesorhizobium sp. strain RP14 Genome sequencing and assembly.</title>
        <authorList>
            <person name="Kim I."/>
        </authorList>
    </citation>
    <scope>NUCLEOTIDE SEQUENCE [LARGE SCALE GENOMIC DNA]</scope>
    <source>
        <strain evidence="7">RP14(2022)</strain>
    </source>
</reference>
<dbReference type="RefSeq" id="WP_252817854.1">
    <property type="nucleotide sequence ID" value="NZ_JAMXQS010000004.1"/>
</dbReference>
<dbReference type="InterPro" id="IPR036291">
    <property type="entry name" value="NAD(P)-bd_dom_sf"/>
</dbReference>
<dbReference type="SUPFAM" id="SSF52283">
    <property type="entry name" value="Formate/glycerate dehydrogenase catalytic domain-like"/>
    <property type="match status" value="1"/>
</dbReference>
<accession>A0ABT1C4I2</accession>
<evidence type="ECO:0000256" key="3">
    <source>
        <dbReference type="RuleBase" id="RU003719"/>
    </source>
</evidence>
<dbReference type="Pfam" id="PF02826">
    <property type="entry name" value="2-Hacid_dh_C"/>
    <property type="match status" value="1"/>
</dbReference>
<dbReference type="Gene3D" id="3.40.50.720">
    <property type="entry name" value="NAD(P)-binding Rossmann-like Domain"/>
    <property type="match status" value="2"/>
</dbReference>
<dbReference type="CDD" id="cd12156">
    <property type="entry name" value="HPPR"/>
    <property type="match status" value="1"/>
</dbReference>
<keyword evidence="1 3" id="KW-0560">Oxidoreductase</keyword>
<evidence type="ECO:0000256" key="2">
    <source>
        <dbReference type="ARBA" id="ARBA00023027"/>
    </source>
</evidence>
<dbReference type="EMBL" id="JAMXQS010000004">
    <property type="protein sequence ID" value="MCO6049743.1"/>
    <property type="molecule type" value="Genomic_DNA"/>
</dbReference>
<dbReference type="Proteomes" id="UP001205906">
    <property type="component" value="Unassembled WGS sequence"/>
</dbReference>